<dbReference type="Proteomes" id="UP001159427">
    <property type="component" value="Unassembled WGS sequence"/>
</dbReference>
<feature type="non-terminal residue" evidence="1">
    <location>
        <position position="152"/>
    </location>
</feature>
<dbReference type="InterPro" id="IPR051055">
    <property type="entry name" value="PIF1_helicase"/>
</dbReference>
<dbReference type="EMBL" id="CALNXI010003727">
    <property type="protein sequence ID" value="CAH3194144.1"/>
    <property type="molecule type" value="Genomic_DNA"/>
</dbReference>
<dbReference type="PANTHER" id="PTHR47642:SF8">
    <property type="entry name" value="ATP-DEPENDENT DNA HELICASE"/>
    <property type="match status" value="1"/>
</dbReference>
<evidence type="ECO:0008006" key="3">
    <source>
        <dbReference type="Google" id="ProtNLM"/>
    </source>
</evidence>
<reference evidence="1 2" key="1">
    <citation type="submission" date="2022-05" db="EMBL/GenBank/DDBJ databases">
        <authorList>
            <consortium name="Genoscope - CEA"/>
            <person name="William W."/>
        </authorList>
    </citation>
    <scope>NUCLEOTIDE SEQUENCE [LARGE SCALE GENOMIC DNA]</scope>
</reference>
<organism evidence="1 2">
    <name type="scientific">Porites evermanni</name>
    <dbReference type="NCBI Taxonomy" id="104178"/>
    <lineage>
        <taxon>Eukaryota</taxon>
        <taxon>Metazoa</taxon>
        <taxon>Cnidaria</taxon>
        <taxon>Anthozoa</taxon>
        <taxon>Hexacorallia</taxon>
        <taxon>Scleractinia</taxon>
        <taxon>Fungiina</taxon>
        <taxon>Poritidae</taxon>
        <taxon>Porites</taxon>
    </lineage>
</organism>
<proteinExistence type="predicted"/>
<dbReference type="PANTHER" id="PTHR47642">
    <property type="entry name" value="ATP-DEPENDENT DNA HELICASE"/>
    <property type="match status" value="1"/>
</dbReference>
<protein>
    <recommendedName>
        <fullName evidence="3">DNA helicase</fullName>
    </recommendedName>
</protein>
<keyword evidence="2" id="KW-1185">Reference proteome</keyword>
<evidence type="ECO:0000313" key="2">
    <source>
        <dbReference type="Proteomes" id="UP001159427"/>
    </source>
</evidence>
<gene>
    <name evidence="1" type="ORF">PEVE_00027235</name>
</gene>
<accession>A0ABN8SRN0</accession>
<evidence type="ECO:0000313" key="1">
    <source>
        <dbReference type="EMBL" id="CAH3194144.1"/>
    </source>
</evidence>
<sequence>MRLLLSELKLLIIDEISMVSNVTLLHIHQRLQEIFGTSGSLLFGGKSIIAAEIENLLGRQRSETGGLDFEISVKETARRLRKTSFIDKPAIVRKNEESIIITVLNIRSLLKHSVDIKFDGNINDSDLLLLTETQLLPEIDDKQIRDNLPYTL</sequence>
<name>A0ABN8SRN0_9CNID</name>
<comment type="caution">
    <text evidence="1">The sequence shown here is derived from an EMBL/GenBank/DDBJ whole genome shotgun (WGS) entry which is preliminary data.</text>
</comment>